<accession>A0ABS3H1F9</accession>
<dbReference type="PANTHER" id="PTHR36849">
    <property type="entry name" value="CYTOPLASMIC PROTEIN-RELATED"/>
    <property type="match status" value="1"/>
</dbReference>
<gene>
    <name evidence="1" type="ORF">JZO69_10670</name>
</gene>
<evidence type="ECO:0000313" key="2">
    <source>
        <dbReference type="Proteomes" id="UP000664632"/>
    </source>
</evidence>
<reference evidence="1 2" key="1">
    <citation type="submission" date="2021-03" db="EMBL/GenBank/DDBJ databases">
        <title>Enterococcal diversity collection.</title>
        <authorList>
            <person name="Gilmore M.S."/>
            <person name="Schwartzman J."/>
            <person name="Van Tyne D."/>
            <person name="Martin M."/>
            <person name="Earl A.M."/>
            <person name="Manson A.L."/>
            <person name="Straub T."/>
            <person name="Salamzade R."/>
            <person name="Saavedra J."/>
            <person name="Lebreton F."/>
            <person name="Prichula J."/>
            <person name="Schaufler K."/>
            <person name="Gaca A."/>
            <person name="Sgardioli B."/>
            <person name="Wagenaar J."/>
            <person name="Strong T."/>
        </authorList>
    </citation>
    <scope>NUCLEOTIDE SEQUENCE [LARGE SCALE GENOMIC DNA]</scope>
    <source>
        <strain evidence="1 2">DIV0869a</strain>
    </source>
</reference>
<protein>
    <submittedName>
        <fullName evidence="1">DUF488 family protein</fullName>
    </submittedName>
</protein>
<dbReference type="InterPro" id="IPR052552">
    <property type="entry name" value="YeaO-like"/>
</dbReference>
<dbReference type="EMBL" id="JAFLWD010000025">
    <property type="protein sequence ID" value="MBO0440826.1"/>
    <property type="molecule type" value="Genomic_DNA"/>
</dbReference>
<sequence length="122" mass="14464">MLQIKRAYEKVDSSDGYRVLVDRLWPRGMSKEKEQLDLWLKKVAPSKELRQWFNHEPDKYPKFKEKFIAELESGEANEVFQQLLEIVKEHAAVTLIYSAKEEKYNNAVVLKELIEDHEKANK</sequence>
<comment type="caution">
    <text evidence="1">The sequence shown here is derived from an EMBL/GenBank/DDBJ whole genome shotgun (WGS) entry which is preliminary data.</text>
</comment>
<proteinExistence type="predicted"/>
<dbReference type="Pfam" id="PF22752">
    <property type="entry name" value="DUF488-N3i"/>
    <property type="match status" value="1"/>
</dbReference>
<dbReference type="Proteomes" id="UP000664632">
    <property type="component" value="Unassembled WGS sequence"/>
</dbReference>
<dbReference type="RefSeq" id="WP_207112860.1">
    <property type="nucleotide sequence ID" value="NZ_JAFLWD010000025.1"/>
</dbReference>
<name>A0ABS3H1F9_9ENTE</name>
<organism evidence="1 2">
    <name type="scientific">Candidatus Enterococcus ikei</name>
    <dbReference type="NCBI Taxonomy" id="2815326"/>
    <lineage>
        <taxon>Bacteria</taxon>
        <taxon>Bacillati</taxon>
        <taxon>Bacillota</taxon>
        <taxon>Bacilli</taxon>
        <taxon>Lactobacillales</taxon>
        <taxon>Enterococcaceae</taxon>
        <taxon>Enterococcus</taxon>
    </lineage>
</organism>
<evidence type="ECO:0000313" key="1">
    <source>
        <dbReference type="EMBL" id="MBO0440826.1"/>
    </source>
</evidence>
<dbReference type="PANTHER" id="PTHR36849:SF1">
    <property type="entry name" value="CYTOPLASMIC PROTEIN"/>
    <property type="match status" value="1"/>
</dbReference>
<keyword evidence="2" id="KW-1185">Reference proteome</keyword>